<keyword evidence="1" id="KW-0472">Membrane</keyword>
<evidence type="ECO:0000256" key="1">
    <source>
        <dbReference type="SAM" id="Phobius"/>
    </source>
</evidence>
<organism evidence="4 5">
    <name type="scientific">Paenibacillus lacisoli</name>
    <dbReference type="NCBI Taxonomy" id="3064525"/>
    <lineage>
        <taxon>Bacteria</taxon>
        <taxon>Bacillati</taxon>
        <taxon>Bacillota</taxon>
        <taxon>Bacilli</taxon>
        <taxon>Bacillales</taxon>
        <taxon>Paenibacillaceae</taxon>
        <taxon>Paenibacillus</taxon>
    </lineage>
</organism>
<dbReference type="Gene3D" id="3.40.50.410">
    <property type="entry name" value="von Willebrand factor, type A domain"/>
    <property type="match status" value="1"/>
</dbReference>
<evidence type="ECO:0000259" key="3">
    <source>
        <dbReference type="Pfam" id="PF13519"/>
    </source>
</evidence>
<dbReference type="EMBL" id="JAUQTB010000006">
    <property type="protein sequence ID" value="MDO7907312.1"/>
    <property type="molecule type" value="Genomic_DNA"/>
</dbReference>
<dbReference type="Proteomes" id="UP001240171">
    <property type="component" value="Unassembled WGS sequence"/>
</dbReference>
<feature type="domain" description="VWFA" evidence="3">
    <location>
        <begin position="90"/>
        <end position="201"/>
    </location>
</feature>
<dbReference type="InterPro" id="IPR036465">
    <property type="entry name" value="vWFA_dom_sf"/>
</dbReference>
<comment type="caution">
    <text evidence="4">The sequence shown here is derived from an EMBL/GenBank/DDBJ whole genome shotgun (WGS) entry which is preliminary data.</text>
</comment>
<protein>
    <submittedName>
        <fullName evidence="4">VWA domain-containing protein</fullName>
    </submittedName>
</protein>
<dbReference type="CDD" id="cd00198">
    <property type="entry name" value="vWFA"/>
    <property type="match status" value="1"/>
</dbReference>
<accession>A0ABT9CDI5</accession>
<dbReference type="PANTHER" id="PTHR37464:SF1">
    <property type="entry name" value="BLL2463 PROTEIN"/>
    <property type="match status" value="1"/>
</dbReference>
<dbReference type="Pfam" id="PF07584">
    <property type="entry name" value="BatA"/>
    <property type="match status" value="1"/>
</dbReference>
<name>A0ABT9CDI5_9BACL</name>
<dbReference type="InterPro" id="IPR024163">
    <property type="entry name" value="Aerotolerance_reg_N"/>
</dbReference>
<proteinExistence type="predicted"/>
<dbReference type="Pfam" id="PF13519">
    <property type="entry name" value="VWA_2"/>
    <property type="match status" value="1"/>
</dbReference>
<evidence type="ECO:0000313" key="4">
    <source>
        <dbReference type="EMBL" id="MDO7907312.1"/>
    </source>
</evidence>
<reference evidence="4 5" key="1">
    <citation type="submission" date="2023-07" db="EMBL/GenBank/DDBJ databases">
        <title>Paenibacillus sp. JX-17 nov. isolated from soil.</title>
        <authorList>
            <person name="Wan Y."/>
            <person name="Liu B."/>
        </authorList>
    </citation>
    <scope>NUCLEOTIDE SEQUENCE [LARGE SCALE GENOMIC DNA]</scope>
    <source>
        <strain evidence="4 5">JX-17</strain>
    </source>
</reference>
<feature type="transmembrane region" description="Helical" evidence="1">
    <location>
        <begin position="59"/>
        <end position="80"/>
    </location>
</feature>
<keyword evidence="1" id="KW-1133">Transmembrane helix</keyword>
<keyword evidence="1" id="KW-0812">Transmembrane</keyword>
<dbReference type="PANTHER" id="PTHR37464">
    <property type="entry name" value="BLL2463 PROTEIN"/>
    <property type="match status" value="1"/>
</dbReference>
<gene>
    <name evidence="4" type="ORF">Q5741_12935</name>
</gene>
<dbReference type="InterPro" id="IPR002035">
    <property type="entry name" value="VWF_A"/>
</dbReference>
<keyword evidence="5" id="KW-1185">Reference proteome</keyword>
<evidence type="ECO:0000313" key="5">
    <source>
        <dbReference type="Proteomes" id="UP001240171"/>
    </source>
</evidence>
<evidence type="ECO:0000259" key="2">
    <source>
        <dbReference type="Pfam" id="PF07584"/>
    </source>
</evidence>
<dbReference type="SUPFAM" id="SSF53300">
    <property type="entry name" value="vWA-like"/>
    <property type="match status" value="1"/>
</dbReference>
<sequence>MQIGSWASLWFGLTLPAIILMYLFKRTYMDIPVTSHLLWRRVLRNVEANRPWQKLQNRLLLWLQLLAAALLVVALMQPVLPGGSKAPKHVLLIADVSGSMSTTKEAPEGDGEEYSSRMSEMKQAIRTFIHNEAAGSEVTLLATGSEPEVLLAGEMDDSRLTEEIDQLQPFYGKTAYRETISLAASLTRGETDTEVVVFTDGDWKEASQDILFDVPVRVQPIEAGQAVNAAIQQFGVKAAQEDKVSSASSGSHVTGVTTILNSSNERVEGALNLYGDGKLLLSRQVQWEPKQRASYTFNRLEPAKVYRLQLDTKDDYHADNEAYAFLSPGSNKRVLFIAEGEGNWFLDKGLRLAGAEVVRLQWKSGDGQTPPLPAVTPDLVVVEGSRPPFLSSGAWLKLSQQHPLWEIGASSAAGQQPGIGKIEMLNHPVTRYVSFDGIYIDRIGTADQPAWAQAIVSAGGKGVIWAGTEQGQPRLQFNFSLEDSDLPLKPEFPILISNSLAWLESSAGAGIGRGTAGTAMDVPVALDAVQASWVPVSGLAAEQSRAAIPLEKGKQGFVSMQRLPDVPGLYALEQKGADGQTSRRYLAVTPDPAEGDLQVQKSPDKLFAPGDSVVPPTEHRTAGASQTQTSSGQEITLQDALPWMRMIAGAVLLLIAAEWGVYQRGRSI</sequence>
<feature type="transmembrane region" description="Helical" evidence="1">
    <location>
        <begin position="6"/>
        <end position="24"/>
    </location>
</feature>
<dbReference type="RefSeq" id="WP_305024509.1">
    <property type="nucleotide sequence ID" value="NZ_JAUQTB010000006.1"/>
</dbReference>
<feature type="domain" description="Aerotolerance regulator N-terminal" evidence="2">
    <location>
        <begin position="7"/>
        <end position="78"/>
    </location>
</feature>